<dbReference type="FunFam" id="1.10.10.10:FF:000295">
    <property type="entry name" value="E2F transcription factor-like E2FE"/>
    <property type="match status" value="1"/>
</dbReference>
<reference evidence="12" key="1">
    <citation type="journal article" date="2020" name="Nat. Commun.">
        <title>Genome sequence of the cluster root forming white lupin.</title>
        <authorList>
            <person name="Hufnagel B."/>
            <person name="Marques A."/>
            <person name="Soriano A."/>
            <person name="Marques L."/>
            <person name="Divol F."/>
            <person name="Doumas P."/>
            <person name="Sallet E."/>
            <person name="Mancinotti D."/>
            <person name="Carrere S."/>
            <person name="Marande W."/>
            <person name="Arribat S."/>
            <person name="Keller J."/>
            <person name="Huneau C."/>
            <person name="Blein T."/>
            <person name="Aime D."/>
            <person name="Laguerre M."/>
            <person name="Taylor J."/>
            <person name="Schubert V."/>
            <person name="Nelson M."/>
            <person name="Geu-Flores F."/>
            <person name="Crespi M."/>
            <person name="Gallardo-Guerrero K."/>
            <person name="Delaux P.-M."/>
            <person name="Salse J."/>
            <person name="Berges H."/>
            <person name="Guyot R."/>
            <person name="Gouzy J."/>
            <person name="Peret B."/>
        </authorList>
    </citation>
    <scope>NUCLEOTIDE SEQUENCE [LARGE SCALE GENOMIC DNA]</scope>
    <source>
        <strain evidence="12">cv. Amiga</strain>
    </source>
</reference>
<evidence type="ECO:0000313" key="11">
    <source>
        <dbReference type="EMBL" id="KAE9601452.1"/>
    </source>
</evidence>
<feature type="region of interest" description="Disordered" evidence="10">
    <location>
        <begin position="1"/>
        <end position="20"/>
    </location>
</feature>
<proteinExistence type="inferred from homology"/>
<evidence type="ECO:0000256" key="10">
    <source>
        <dbReference type="SAM" id="MobiDB-lite"/>
    </source>
</evidence>
<dbReference type="PANTHER" id="PTHR12081:SF106">
    <property type="entry name" value="E2F TRANSCRIPTION FACTOR-LIKE E2FE"/>
    <property type="match status" value="1"/>
</dbReference>
<keyword evidence="4 9" id="KW-0805">Transcription regulation</keyword>
<accession>A0A6A4PJ00</accession>
<keyword evidence="12" id="KW-1185">Reference proteome</keyword>
<evidence type="ECO:0000256" key="9">
    <source>
        <dbReference type="RuleBase" id="RU003796"/>
    </source>
</evidence>
<evidence type="ECO:0000313" key="12">
    <source>
        <dbReference type="Proteomes" id="UP000447434"/>
    </source>
</evidence>
<keyword evidence="7 9" id="KW-0539">Nucleus</keyword>
<name>A0A6A4PJ00_LUPAL</name>
<organism evidence="11 12">
    <name type="scientific">Lupinus albus</name>
    <name type="common">White lupine</name>
    <name type="synonym">Lupinus termis</name>
    <dbReference type="NCBI Taxonomy" id="3870"/>
    <lineage>
        <taxon>Eukaryota</taxon>
        <taxon>Viridiplantae</taxon>
        <taxon>Streptophyta</taxon>
        <taxon>Embryophyta</taxon>
        <taxon>Tracheophyta</taxon>
        <taxon>Spermatophyta</taxon>
        <taxon>Magnoliopsida</taxon>
        <taxon>eudicotyledons</taxon>
        <taxon>Gunneridae</taxon>
        <taxon>Pentapetalae</taxon>
        <taxon>rosids</taxon>
        <taxon>fabids</taxon>
        <taxon>Fabales</taxon>
        <taxon>Fabaceae</taxon>
        <taxon>Papilionoideae</taxon>
        <taxon>50 kb inversion clade</taxon>
        <taxon>genistoids sensu lato</taxon>
        <taxon>core genistoids</taxon>
        <taxon>Genisteae</taxon>
        <taxon>Lupinus</taxon>
    </lineage>
</organism>
<evidence type="ECO:0000256" key="4">
    <source>
        <dbReference type="ARBA" id="ARBA00023015"/>
    </source>
</evidence>
<keyword evidence="3" id="KW-0678">Repressor</keyword>
<comment type="similarity">
    <text evidence="2 9">Belongs to the E2F/DP family.</text>
</comment>
<evidence type="ECO:0000256" key="7">
    <source>
        <dbReference type="ARBA" id="ARBA00023242"/>
    </source>
</evidence>
<evidence type="ECO:0000256" key="8">
    <source>
        <dbReference type="ARBA" id="ARBA00023306"/>
    </source>
</evidence>
<dbReference type="InterPro" id="IPR036390">
    <property type="entry name" value="WH_DNA-bd_sf"/>
</dbReference>
<comment type="caution">
    <text evidence="11">The sequence shown here is derived from an EMBL/GenBank/DDBJ whole genome shotgun (WGS) entry which is preliminary data.</text>
</comment>
<sequence>MSSSSPTNPSSSTTRPHTYNRKQKSLGLLCTNFLNLYNRDEIHLIGLDDAAARLGVERRRIYDIVNVLESIGVLARKAKNQYTWKGYAAIPGALHELKEEALRERLEGSHGVNAKVWDDEDDDETLSNSGSQNDKTIPNSDAPKSQKNDNRREKSLALLTQNFVKLFICSNMELISLDDAAKLLLGDAHSSSIMRTKVRRLYDIANVLSSMNLIEKTHTADTRKPAFRWLGLKENQSSNVNNSSKRVFGTEITNVDFKRNKVDVFINGEFSQNPKRQKELEHVSGLSQVDKSNLKQCTKQSSRSYEFGPFAPANMHKVGASENNSVKQVHDWDTLATVHRPHYQNEALKELFSHYMEAWKSWYSEVAGKKPLHIL</sequence>
<dbReference type="InterPro" id="IPR003316">
    <property type="entry name" value="E2F_WHTH_DNA-bd_dom"/>
</dbReference>
<dbReference type="Pfam" id="PF02319">
    <property type="entry name" value="WHD_E2F_TDP"/>
    <property type="match status" value="2"/>
</dbReference>
<dbReference type="SMART" id="SM01372">
    <property type="entry name" value="E2F_TDP"/>
    <property type="match status" value="2"/>
</dbReference>
<evidence type="ECO:0000256" key="2">
    <source>
        <dbReference type="ARBA" id="ARBA00010940"/>
    </source>
</evidence>
<comment type="subcellular location">
    <subcellularLocation>
        <location evidence="1 9">Nucleus</location>
    </subcellularLocation>
</comment>
<evidence type="ECO:0000256" key="5">
    <source>
        <dbReference type="ARBA" id="ARBA00023125"/>
    </source>
</evidence>
<feature type="region of interest" description="Disordered" evidence="10">
    <location>
        <begin position="113"/>
        <end position="152"/>
    </location>
</feature>
<dbReference type="EMBL" id="WOCE01000013">
    <property type="protein sequence ID" value="KAE9601452.1"/>
    <property type="molecule type" value="Genomic_DNA"/>
</dbReference>
<dbReference type="GO" id="GO:0000981">
    <property type="term" value="F:DNA-binding transcription factor activity, RNA polymerase II-specific"/>
    <property type="evidence" value="ECO:0007669"/>
    <property type="project" value="TreeGrafter"/>
</dbReference>
<evidence type="ECO:0000256" key="6">
    <source>
        <dbReference type="ARBA" id="ARBA00023163"/>
    </source>
</evidence>
<feature type="compositionally biased region" description="Polar residues" evidence="10">
    <location>
        <begin position="126"/>
        <end position="143"/>
    </location>
</feature>
<dbReference type="Gene3D" id="1.10.10.10">
    <property type="entry name" value="Winged helix-like DNA-binding domain superfamily/Winged helix DNA-binding domain"/>
    <property type="match status" value="2"/>
</dbReference>
<keyword evidence="6 9" id="KW-0804">Transcription</keyword>
<dbReference type="OrthoDB" id="5318at2759"/>
<protein>
    <submittedName>
        <fullName evidence="11">Putative transcription factor E2F-DP family</fullName>
    </submittedName>
</protein>
<dbReference type="SUPFAM" id="SSF46785">
    <property type="entry name" value="Winged helix' DNA-binding domain"/>
    <property type="match status" value="2"/>
</dbReference>
<keyword evidence="5 9" id="KW-0238">DNA-binding</keyword>
<keyword evidence="8" id="KW-0131">Cell cycle</keyword>
<dbReference type="InterPro" id="IPR036388">
    <property type="entry name" value="WH-like_DNA-bd_sf"/>
</dbReference>
<evidence type="ECO:0000256" key="1">
    <source>
        <dbReference type="ARBA" id="ARBA00004123"/>
    </source>
</evidence>
<gene>
    <name evidence="11" type="ORF">Lalb_Chr13g0297981</name>
</gene>
<dbReference type="GO" id="GO:0000978">
    <property type="term" value="F:RNA polymerase II cis-regulatory region sequence-specific DNA binding"/>
    <property type="evidence" value="ECO:0007669"/>
    <property type="project" value="InterPro"/>
</dbReference>
<dbReference type="AlphaFoldDB" id="A0A6A4PJ00"/>
<dbReference type="InterPro" id="IPR015633">
    <property type="entry name" value="E2F"/>
</dbReference>
<dbReference type="GO" id="GO:0090575">
    <property type="term" value="C:RNA polymerase II transcription regulator complex"/>
    <property type="evidence" value="ECO:0007669"/>
    <property type="project" value="TreeGrafter"/>
</dbReference>
<feature type="compositionally biased region" description="Low complexity" evidence="10">
    <location>
        <begin position="1"/>
        <end position="16"/>
    </location>
</feature>
<evidence type="ECO:0000256" key="3">
    <source>
        <dbReference type="ARBA" id="ARBA00022491"/>
    </source>
</evidence>
<dbReference type="Proteomes" id="UP000447434">
    <property type="component" value="Chromosome 13"/>
</dbReference>
<dbReference type="PANTHER" id="PTHR12081">
    <property type="entry name" value="TRANSCRIPTION FACTOR E2F"/>
    <property type="match status" value="1"/>
</dbReference>
<dbReference type="FunFam" id="1.10.10.10:FF:000073">
    <property type="entry name" value="E2F transcription factor 8"/>
    <property type="match status" value="1"/>
</dbReference>